<dbReference type="AlphaFoldDB" id="A0A430G2F7"/>
<evidence type="ECO:0000259" key="3">
    <source>
        <dbReference type="PROSITE" id="PS51898"/>
    </source>
</evidence>
<protein>
    <recommendedName>
        <fullName evidence="3">Tyr recombinase domain-containing protein</fullName>
    </recommendedName>
</protein>
<proteinExistence type="predicted"/>
<feature type="domain" description="Tyr recombinase" evidence="3">
    <location>
        <begin position="196"/>
        <end position="409"/>
    </location>
</feature>
<gene>
    <name evidence="4" type="ORF">DAH66_12855</name>
</gene>
<evidence type="ECO:0000256" key="2">
    <source>
        <dbReference type="ARBA" id="ARBA00023172"/>
    </source>
</evidence>
<dbReference type="InterPro" id="IPR010998">
    <property type="entry name" value="Integrase_recombinase_N"/>
</dbReference>
<dbReference type="EMBL" id="QQYZ01000011">
    <property type="protein sequence ID" value="RSY83152.1"/>
    <property type="molecule type" value="Genomic_DNA"/>
</dbReference>
<dbReference type="RefSeq" id="WP_126004725.1">
    <property type="nucleotide sequence ID" value="NZ_QQYZ01000011.1"/>
</dbReference>
<dbReference type="InterPro" id="IPR011010">
    <property type="entry name" value="DNA_brk_join_enz"/>
</dbReference>
<keyword evidence="2" id="KW-0233">DNA recombination</keyword>
<dbReference type="GO" id="GO:0003677">
    <property type="term" value="F:DNA binding"/>
    <property type="evidence" value="ECO:0007669"/>
    <property type="project" value="UniProtKB-KW"/>
</dbReference>
<evidence type="ECO:0000256" key="1">
    <source>
        <dbReference type="ARBA" id="ARBA00023125"/>
    </source>
</evidence>
<evidence type="ECO:0000313" key="5">
    <source>
        <dbReference type="Proteomes" id="UP000287746"/>
    </source>
</evidence>
<dbReference type="Gene3D" id="1.10.150.130">
    <property type="match status" value="1"/>
</dbReference>
<dbReference type="SUPFAM" id="SSF56349">
    <property type="entry name" value="DNA breaking-rejoining enzymes"/>
    <property type="match status" value="1"/>
</dbReference>
<dbReference type="Gene3D" id="1.10.443.10">
    <property type="entry name" value="Intergrase catalytic core"/>
    <property type="match status" value="1"/>
</dbReference>
<organism evidence="4 5">
    <name type="scientific">Sphingomonas koreensis</name>
    <dbReference type="NCBI Taxonomy" id="93064"/>
    <lineage>
        <taxon>Bacteria</taxon>
        <taxon>Pseudomonadati</taxon>
        <taxon>Pseudomonadota</taxon>
        <taxon>Alphaproteobacteria</taxon>
        <taxon>Sphingomonadales</taxon>
        <taxon>Sphingomonadaceae</taxon>
        <taxon>Sphingomonas</taxon>
    </lineage>
</organism>
<name>A0A430G2F7_9SPHN</name>
<sequence>MGKRAAGADTGRVQLGPFWLWHRRDRDDWCICWYDDGGSGAERRTRRLSTGIGGGRDGRPPQAAEDALATHYLESQKPVEQPIDATYVENLMADWLLKHAIPNLSDPTRYSNGVKHWQTFFAEERRAGRLTGQPTVADINTALVGRFHTWRRAHGVSAATISRDTAALRQPLNWAWKTNLIPSAPFVPDVLGKPEPKDLVYTMEHVAAILEAALAVPEREHIHLFAITMLSTHARVEAVLGCDLDVQYQDGLIYWNAPGRAQTKKRRSIIKVGPTLAQWLEGRTGRLIQWKRGRFDANGKWVHELLPTDSIKNAFERTLLAAGLRDHALDEAGEPIWLPARRKLGETAPRPKLIGIGSPNTLRHTCSTELHRRGVPEAQIDTAAGHSGDSTNKRHYRHLRPEYLSDFIAAVEDYWSEMAKLTTAHLRYQRDTKIVDFGVARAKGSPKNG</sequence>
<reference evidence="4 5" key="1">
    <citation type="submission" date="2018-07" db="EMBL/GenBank/DDBJ databases">
        <title>Genomic and Epidemiologic Investigation of an Indolent Hospital Outbreak.</title>
        <authorList>
            <person name="Johnson R.C."/>
            <person name="Deming C."/>
            <person name="Conlan S."/>
            <person name="Zellmer C.J."/>
            <person name="Michelin A.V."/>
            <person name="Lee-Lin S."/>
            <person name="Thomas P.J."/>
            <person name="Park M."/>
            <person name="Weingarten R.A."/>
            <person name="Less J."/>
            <person name="Dekker J.P."/>
            <person name="Frank K.M."/>
            <person name="Musser K.A."/>
            <person name="Mcquiston J.R."/>
            <person name="Henderson D.K."/>
            <person name="Lau A.F."/>
            <person name="Palmore T.N."/>
            <person name="Segre J.A."/>
        </authorList>
    </citation>
    <scope>NUCLEOTIDE SEQUENCE [LARGE SCALE GENOMIC DNA]</scope>
    <source>
        <strain evidence="4 5">SK-CDC1_0717</strain>
    </source>
</reference>
<comment type="caution">
    <text evidence="4">The sequence shown here is derived from an EMBL/GenBank/DDBJ whole genome shotgun (WGS) entry which is preliminary data.</text>
</comment>
<dbReference type="InterPro" id="IPR013762">
    <property type="entry name" value="Integrase-like_cat_sf"/>
</dbReference>
<keyword evidence="1" id="KW-0238">DNA-binding</keyword>
<dbReference type="GO" id="GO:0006310">
    <property type="term" value="P:DNA recombination"/>
    <property type="evidence" value="ECO:0007669"/>
    <property type="project" value="UniProtKB-KW"/>
</dbReference>
<evidence type="ECO:0000313" key="4">
    <source>
        <dbReference type="EMBL" id="RSY83152.1"/>
    </source>
</evidence>
<dbReference type="InterPro" id="IPR002104">
    <property type="entry name" value="Integrase_catalytic"/>
</dbReference>
<dbReference type="PROSITE" id="PS51898">
    <property type="entry name" value="TYR_RECOMBINASE"/>
    <property type="match status" value="1"/>
</dbReference>
<dbReference type="GO" id="GO:0015074">
    <property type="term" value="P:DNA integration"/>
    <property type="evidence" value="ECO:0007669"/>
    <property type="project" value="InterPro"/>
</dbReference>
<dbReference type="Proteomes" id="UP000287746">
    <property type="component" value="Unassembled WGS sequence"/>
</dbReference>
<accession>A0A430G2F7</accession>